<dbReference type="RefSeq" id="WP_167872279.1">
    <property type="nucleotide sequence ID" value="NZ_CP048852.1"/>
</dbReference>
<keyword evidence="1" id="KW-1133">Transmembrane helix</keyword>
<dbReference type="AlphaFoldDB" id="A0A6H0WK05"/>
<sequence length="89" mass="10829">MNHKEKESVFLDLYDLYKEGELESESMEWMKQHEPLYQKNAEFLRSDSSTKRSPGAEEESKIRHMKVYLSSMYICFILLAIWMTVWFYF</sequence>
<evidence type="ECO:0000313" key="2">
    <source>
        <dbReference type="EMBL" id="QIW79686.1"/>
    </source>
</evidence>
<evidence type="ECO:0000313" key="3">
    <source>
        <dbReference type="Proteomes" id="UP000501914"/>
    </source>
</evidence>
<gene>
    <name evidence="2" type="ORF">G4P54_07705</name>
</gene>
<organism evidence="2 3">
    <name type="scientific">Bacillus tequilensis</name>
    <dbReference type="NCBI Taxonomy" id="227866"/>
    <lineage>
        <taxon>Bacteria</taxon>
        <taxon>Bacillati</taxon>
        <taxon>Bacillota</taxon>
        <taxon>Bacilli</taxon>
        <taxon>Bacillales</taxon>
        <taxon>Bacillaceae</taxon>
        <taxon>Bacillus</taxon>
    </lineage>
</organism>
<proteinExistence type="predicted"/>
<evidence type="ECO:0000256" key="1">
    <source>
        <dbReference type="SAM" id="Phobius"/>
    </source>
</evidence>
<reference evidence="2 3" key="1">
    <citation type="submission" date="2020-02" db="EMBL/GenBank/DDBJ databases">
        <title>Genome sequencing, annotation and comparative genomic analysis of Bacillus tequilensis EA-CB0015, an effective biological control agent against Pseudocercospora fijiensis in banana plants.</title>
        <authorList>
            <person name="Cuellar-Gaviria T.Z."/>
            <person name="Ju K.-S."/>
            <person name="Villegas-Escobar V."/>
        </authorList>
    </citation>
    <scope>NUCLEOTIDE SEQUENCE [LARGE SCALE GENOMIC DNA]</scope>
    <source>
        <strain evidence="2 3">EA-CB0015</strain>
    </source>
</reference>
<dbReference type="KEGG" id="bteq:G4P54_07705"/>
<accession>A0A6H0WK05</accession>
<keyword evidence="3" id="KW-1185">Reference proteome</keyword>
<keyword evidence="1" id="KW-0472">Membrane</keyword>
<keyword evidence="1" id="KW-0812">Transmembrane</keyword>
<protein>
    <submittedName>
        <fullName evidence="2">Uncharacterized protein</fullName>
    </submittedName>
</protein>
<feature type="transmembrane region" description="Helical" evidence="1">
    <location>
        <begin position="67"/>
        <end position="88"/>
    </location>
</feature>
<name>A0A6H0WK05_9BACI</name>
<dbReference type="EMBL" id="CP048852">
    <property type="protein sequence ID" value="QIW79686.1"/>
    <property type="molecule type" value="Genomic_DNA"/>
</dbReference>
<dbReference type="Proteomes" id="UP000501914">
    <property type="component" value="Chromosome"/>
</dbReference>